<dbReference type="OrthoDB" id="6703404at2759"/>
<comment type="similarity">
    <text evidence="2 11">Belongs to the mitochondrial carrier (TC 2.A.29) family.</text>
</comment>
<evidence type="ECO:0000256" key="3">
    <source>
        <dbReference type="ARBA" id="ARBA00022448"/>
    </source>
</evidence>
<comment type="caution">
    <text evidence="13">The sequence shown here is derived from an EMBL/GenBank/DDBJ whole genome shotgun (WGS) entry which is preliminary data.</text>
</comment>
<dbReference type="Proteomes" id="UP000801492">
    <property type="component" value="Unassembled WGS sequence"/>
</dbReference>
<evidence type="ECO:0000256" key="2">
    <source>
        <dbReference type="ARBA" id="ARBA00006375"/>
    </source>
</evidence>
<feature type="repeat" description="Solcar" evidence="10">
    <location>
        <begin position="1"/>
        <end position="90"/>
    </location>
</feature>
<dbReference type="InterPro" id="IPR051508">
    <property type="entry name" value="Mito_Carrier_Antiporter"/>
</dbReference>
<evidence type="ECO:0000313" key="13">
    <source>
        <dbReference type="EMBL" id="KAF2880643.1"/>
    </source>
</evidence>
<keyword evidence="6" id="KW-0999">Mitochondrion inner membrane</keyword>
<evidence type="ECO:0000256" key="6">
    <source>
        <dbReference type="ARBA" id="ARBA00022792"/>
    </source>
</evidence>
<sequence>MDFLIGGLAAVGAGFFTNPLEVVKIRMQLQGELHAKGQYAVHYKNMLHASYVIAKHDGILALQAGLVPAQWFQLVLNGARLGSYQILSDNGFTKDKNGEIVFYKAVIVGGVCGVLGGVIGSPFFLVKTHLQAQAAKEIAFGHQHNHEGTWKAFKKIYREYGFRGLFRGGFSAVPRLFVGSTSQLTSFDYCKQWLNRYPLFVDSPLLTTFVASFTGGIVISLCMTPFDLISTRLYNQGVDAHGRGLLYSSYLDCVNKIWKTEGFMGFYKGLGPSYVRLGPHTVLCLVFWDQLKDLYNKI</sequence>
<gene>
    <name evidence="13" type="ORF">ILUMI_25537</name>
</gene>
<feature type="transmembrane region" description="Helical" evidence="12">
    <location>
        <begin position="205"/>
        <end position="226"/>
    </location>
</feature>
<evidence type="ECO:0000256" key="8">
    <source>
        <dbReference type="ARBA" id="ARBA00023128"/>
    </source>
</evidence>
<dbReference type="PROSITE" id="PS50920">
    <property type="entry name" value="SOLCAR"/>
    <property type="match status" value="3"/>
</dbReference>
<dbReference type="EMBL" id="VTPC01090934">
    <property type="protein sequence ID" value="KAF2880643.1"/>
    <property type="molecule type" value="Genomic_DNA"/>
</dbReference>
<evidence type="ECO:0000256" key="1">
    <source>
        <dbReference type="ARBA" id="ARBA00004448"/>
    </source>
</evidence>
<dbReference type="GO" id="GO:0005743">
    <property type="term" value="C:mitochondrial inner membrane"/>
    <property type="evidence" value="ECO:0007669"/>
    <property type="project" value="UniProtKB-SubCell"/>
</dbReference>
<dbReference type="PANTHER" id="PTHR45928:SF1">
    <property type="entry name" value="RE38146P"/>
    <property type="match status" value="1"/>
</dbReference>
<keyword evidence="9 10" id="KW-0472">Membrane</keyword>
<dbReference type="SUPFAM" id="SSF103506">
    <property type="entry name" value="Mitochondrial carrier"/>
    <property type="match status" value="1"/>
</dbReference>
<accession>A0A8K0C5D2</accession>
<evidence type="ECO:0000256" key="12">
    <source>
        <dbReference type="SAM" id="Phobius"/>
    </source>
</evidence>
<keyword evidence="8" id="KW-0496">Mitochondrion</keyword>
<dbReference type="InterPro" id="IPR023395">
    <property type="entry name" value="MCP_dom_sf"/>
</dbReference>
<protein>
    <recommendedName>
        <fullName evidence="15">Solute carrier family 25 member 35</fullName>
    </recommendedName>
</protein>
<dbReference type="Pfam" id="PF00153">
    <property type="entry name" value="Mito_carr"/>
    <property type="match status" value="3"/>
</dbReference>
<keyword evidence="4 10" id="KW-0812">Transmembrane</keyword>
<feature type="repeat" description="Solcar" evidence="10">
    <location>
        <begin position="203"/>
        <end position="294"/>
    </location>
</feature>
<dbReference type="PANTHER" id="PTHR45928">
    <property type="entry name" value="RE38146P"/>
    <property type="match status" value="1"/>
</dbReference>
<feature type="transmembrane region" description="Helical" evidence="12">
    <location>
        <begin position="101"/>
        <end position="125"/>
    </location>
</feature>
<feature type="repeat" description="Solcar" evidence="10">
    <location>
        <begin position="104"/>
        <end position="193"/>
    </location>
</feature>
<evidence type="ECO:0000256" key="5">
    <source>
        <dbReference type="ARBA" id="ARBA00022737"/>
    </source>
</evidence>
<evidence type="ECO:0000256" key="4">
    <source>
        <dbReference type="ARBA" id="ARBA00022692"/>
    </source>
</evidence>
<comment type="subcellular location">
    <subcellularLocation>
        <location evidence="1">Mitochondrion inner membrane</location>
        <topology evidence="1">Multi-pass membrane protein</topology>
    </subcellularLocation>
</comment>
<keyword evidence="3 11" id="KW-0813">Transport</keyword>
<dbReference type="AlphaFoldDB" id="A0A8K0C5D2"/>
<evidence type="ECO:0000256" key="9">
    <source>
        <dbReference type="ARBA" id="ARBA00023136"/>
    </source>
</evidence>
<evidence type="ECO:0000256" key="10">
    <source>
        <dbReference type="PROSITE-ProRule" id="PRU00282"/>
    </source>
</evidence>
<dbReference type="InterPro" id="IPR018108">
    <property type="entry name" value="MCP_transmembrane"/>
</dbReference>
<evidence type="ECO:0000256" key="11">
    <source>
        <dbReference type="RuleBase" id="RU000488"/>
    </source>
</evidence>
<proteinExistence type="inferred from homology"/>
<keyword evidence="5" id="KW-0677">Repeat</keyword>
<dbReference type="Gene3D" id="1.50.40.10">
    <property type="entry name" value="Mitochondrial carrier domain"/>
    <property type="match status" value="1"/>
</dbReference>
<keyword evidence="14" id="KW-1185">Reference proteome</keyword>
<evidence type="ECO:0008006" key="15">
    <source>
        <dbReference type="Google" id="ProtNLM"/>
    </source>
</evidence>
<keyword evidence="7 12" id="KW-1133">Transmembrane helix</keyword>
<evidence type="ECO:0000313" key="14">
    <source>
        <dbReference type="Proteomes" id="UP000801492"/>
    </source>
</evidence>
<reference evidence="13" key="1">
    <citation type="submission" date="2019-08" db="EMBL/GenBank/DDBJ databases">
        <title>The genome of the North American firefly Photinus pyralis.</title>
        <authorList>
            <consortium name="Photinus pyralis genome working group"/>
            <person name="Fallon T.R."/>
            <person name="Sander Lower S.E."/>
            <person name="Weng J.-K."/>
        </authorList>
    </citation>
    <scope>NUCLEOTIDE SEQUENCE</scope>
    <source>
        <strain evidence="13">TRF0915ILg1</strain>
        <tissue evidence="13">Whole body</tissue>
    </source>
</reference>
<evidence type="ECO:0000256" key="7">
    <source>
        <dbReference type="ARBA" id="ARBA00022989"/>
    </source>
</evidence>
<organism evidence="13 14">
    <name type="scientific">Ignelater luminosus</name>
    <name type="common">Cucubano</name>
    <name type="synonym">Pyrophorus luminosus</name>
    <dbReference type="NCBI Taxonomy" id="2038154"/>
    <lineage>
        <taxon>Eukaryota</taxon>
        <taxon>Metazoa</taxon>
        <taxon>Ecdysozoa</taxon>
        <taxon>Arthropoda</taxon>
        <taxon>Hexapoda</taxon>
        <taxon>Insecta</taxon>
        <taxon>Pterygota</taxon>
        <taxon>Neoptera</taxon>
        <taxon>Endopterygota</taxon>
        <taxon>Coleoptera</taxon>
        <taxon>Polyphaga</taxon>
        <taxon>Elateriformia</taxon>
        <taxon>Elateroidea</taxon>
        <taxon>Elateridae</taxon>
        <taxon>Agrypninae</taxon>
        <taxon>Pyrophorini</taxon>
        <taxon>Ignelater</taxon>
    </lineage>
</organism>
<name>A0A8K0C5D2_IGNLU</name>